<dbReference type="InterPro" id="IPR001650">
    <property type="entry name" value="Helicase_C-like"/>
</dbReference>
<dbReference type="SMART" id="SM00487">
    <property type="entry name" value="DEXDc"/>
    <property type="match status" value="1"/>
</dbReference>
<dbReference type="RefSeq" id="WP_345454614.1">
    <property type="nucleotide sequence ID" value="NZ_BAABRV010000005.1"/>
</dbReference>
<evidence type="ECO:0000259" key="1">
    <source>
        <dbReference type="PROSITE" id="PS51194"/>
    </source>
</evidence>
<keyword evidence="3" id="KW-1185">Reference proteome</keyword>
<dbReference type="PRINTS" id="PR00507">
    <property type="entry name" value="N12N6MTFRASE"/>
</dbReference>
<evidence type="ECO:0000313" key="3">
    <source>
        <dbReference type="Proteomes" id="UP001404956"/>
    </source>
</evidence>
<dbReference type="InterPro" id="IPR029063">
    <property type="entry name" value="SAM-dependent_MTases_sf"/>
</dbReference>
<gene>
    <name evidence="2" type="ORF">Dalu01_02247</name>
</gene>
<evidence type="ECO:0000313" key="2">
    <source>
        <dbReference type="EMBL" id="GAA5533839.1"/>
    </source>
</evidence>
<dbReference type="InterPro" id="IPR027417">
    <property type="entry name" value="P-loop_NTPase"/>
</dbReference>
<dbReference type="Gene3D" id="3.40.50.150">
    <property type="entry name" value="Vaccinia Virus protein VP39"/>
    <property type="match status" value="1"/>
</dbReference>
<dbReference type="CDD" id="cd02440">
    <property type="entry name" value="AdoMet_MTases"/>
    <property type="match status" value="1"/>
</dbReference>
<name>A0ABP9XEQ4_9DEIO</name>
<sequence>MNKGFALASVTSVLALFGLNLPGAFPERRLQKRRPARPHVLPLNGQLLDTRTPWTPGITQPAPAPSMDPYGVEASGSGEAARRAANQAAQDAIFQANPDPAVLRAYSGGGGIGESVDQYYTPGMVAGLMWDVLAPFLPLSDEKKTVRALEPACGNGAILARAPEGVHLTAVEMDPVAARAAARLHPHASVHTLPFESYATRSGDALFDVGIANPPYGPRGETRILHEDKETRSERYVLRNLIRRVQFQSGLISVLIPLSLLHGKSHQNFREELLTYALPLHAVLVPSGAFRAAGAGVTTVLLVLRRHDHGVQEALSTLTPDQTTGVLAAFTTDPWHKQLVQQFADGSSLIQTEGEDGQWTHRLREKAQAFRFTKSDTLRAGRFGEPLLEGDVDATDFIRGSILNQMQDAMKAAPTVFRVVIETVRELVGEDAAGNAEDASHGASLHAIAEGTLSGDRRFVFRLGAWVPTDDFSSPVISAAVQVAQGVQAYLEALAAGRPETASRRSQALALDAAYRASHGGYDRPRLSRLVDRYSLFAVLLAHLNTQGRLELAEPENLRLPVTATDLAGVAEQLADLLALTEETLAEYAGCSEQDAAAHLTAHYAFNGQIWIEPGLYYAGHAFQKAEQARLLAEQFTGYRRTALLKQADTFISRVRRTPLADLKLSPRDTVIPLAALEAWVNDFLGSDADGKTLLSVRRENGAVRFFLKGGAGEGGRKARDAFDQSQARELEAYLNHKTEVAQVRGAKDMSKEEYRAERAMAIDEAQAYEDRVSSHFGNWLLQSPFQQAVEDAYTYARGAVLRPEGSTRPLNIPDWKGPALHPYQAMDVRVMAATTGMVNNYNVGLGKTFSLLALVAFLKACGRASRPMIVVPAGLVSNWATNAALALPGWNVVTVGMSVKRDKHGRKVYKKLPNGADMLDERGRRIEQWTVDSPAVKREKIASLSAGKVDLIIMSREAFTGIPMLRETRERMIRTDPQFLRNLETQDRYEAGPPKRGKHAQLARQVGAFGAMLARTKIAREGELSFELLGCDFIGYDEAHGLKNLASPPQAFGETPRFLGGGGESQRALDALHKGRYVRERGGSTFSFTASWVKNSPIEVWAMLSQVTDCLPEYGLATNDALMEQYLRIEPQIVTGMDGSVDVKPCVVGFRRLKELKGIIAGHVITRDYGDPEVVTGDGKLLAVPAAVPEEVMIDMTPEQAELYKVLRERARAADGRGKGENHTFSILWEMRKLTVDPALKGLSGPNPRFEKIAELALENRASGGKGIVFLSIGEKEGSFERLKRVLVQAGYPEREIAIVSSNTHKSSVERQNLEDDYNYGHLTLILGTDVLGQGFNLQRGTTLIVNADIPWNYEEIRQRVGRGARQGNTAERVRNVYLLMRGSFDTITYTIMSGKKSWLAQLWTDVDELENTGADFNGEMMALLLSDDPEQTRREIVEKKEKLEELTGRAALRRNLEVLARVLSVRDRIQTVRERASARKQGWTAHDHALMTQAREAFIRVRRELDLLGDFSFTRLLDYAGELHWVGVLPVHVGMTFLHEGARVEVTQVTSSAVNATTADGGRLALSFRQVMGGSAFEASTHPQHYREAAALLHQPTISLPEAAVIHALDARQVNPVPRDPEGVITVSVKGDEISLHATLDKFLLRSLLITGHVVMHYAVKTEGEHLTVTQVAVLSNDPAVVAGTQKQVAVPRFRERLLGIAATAMNASPIRDRAHAA</sequence>
<accession>A0ABP9XEQ4</accession>
<dbReference type="Gene3D" id="3.40.50.10810">
    <property type="entry name" value="Tandem AAA-ATPase domain"/>
    <property type="match status" value="1"/>
</dbReference>
<dbReference type="InterPro" id="IPR050496">
    <property type="entry name" value="SNF2_RAD54_helicase_repair"/>
</dbReference>
<proteinExistence type="predicted"/>
<dbReference type="InterPro" id="IPR014001">
    <property type="entry name" value="Helicase_ATP-bd"/>
</dbReference>
<dbReference type="Gene3D" id="3.40.50.300">
    <property type="entry name" value="P-loop containing nucleotide triphosphate hydrolases"/>
    <property type="match status" value="1"/>
</dbReference>
<dbReference type="InterPro" id="IPR038718">
    <property type="entry name" value="SNF2-like_sf"/>
</dbReference>
<dbReference type="Pfam" id="PF00271">
    <property type="entry name" value="Helicase_C"/>
    <property type="match status" value="1"/>
</dbReference>
<feature type="domain" description="Helicase C-terminal" evidence="1">
    <location>
        <begin position="1250"/>
        <end position="1412"/>
    </location>
</feature>
<reference evidence="2 3" key="1">
    <citation type="submission" date="2024-02" db="EMBL/GenBank/DDBJ databases">
        <title>Deinococcus aluminii NBRC 112889.</title>
        <authorList>
            <person name="Ichikawa N."/>
            <person name="Katano-Makiyama Y."/>
            <person name="Hidaka K."/>
        </authorList>
    </citation>
    <scope>NUCLEOTIDE SEQUENCE [LARGE SCALE GENOMIC DNA]</scope>
    <source>
        <strain evidence="2 3">NBRC 112889</strain>
    </source>
</reference>
<dbReference type="SMART" id="SM00490">
    <property type="entry name" value="HELICc"/>
    <property type="match status" value="1"/>
</dbReference>
<organism evidence="2 3">
    <name type="scientific">Deinococcus aluminii</name>
    <dbReference type="NCBI Taxonomy" id="1656885"/>
    <lineage>
        <taxon>Bacteria</taxon>
        <taxon>Thermotogati</taxon>
        <taxon>Deinococcota</taxon>
        <taxon>Deinococci</taxon>
        <taxon>Deinococcales</taxon>
        <taxon>Deinococcaceae</taxon>
        <taxon>Deinococcus</taxon>
    </lineage>
</organism>
<dbReference type="PANTHER" id="PTHR45629">
    <property type="entry name" value="SNF2/RAD54 FAMILY MEMBER"/>
    <property type="match status" value="1"/>
</dbReference>
<dbReference type="SUPFAM" id="SSF53335">
    <property type="entry name" value="S-adenosyl-L-methionine-dependent methyltransferases"/>
    <property type="match status" value="1"/>
</dbReference>
<dbReference type="EMBL" id="BAABRV010000005">
    <property type="protein sequence ID" value="GAA5533839.1"/>
    <property type="molecule type" value="Genomic_DNA"/>
</dbReference>
<dbReference type="PROSITE" id="PS51194">
    <property type="entry name" value="HELICASE_CTER"/>
    <property type="match status" value="1"/>
</dbReference>
<protein>
    <recommendedName>
        <fullName evidence="1">Helicase C-terminal domain-containing protein</fullName>
    </recommendedName>
</protein>
<dbReference type="PANTHER" id="PTHR45629:SF7">
    <property type="entry name" value="DNA EXCISION REPAIR PROTEIN ERCC-6-RELATED"/>
    <property type="match status" value="1"/>
</dbReference>
<dbReference type="Proteomes" id="UP001404956">
    <property type="component" value="Unassembled WGS sequence"/>
</dbReference>
<dbReference type="SUPFAM" id="SSF52540">
    <property type="entry name" value="P-loop containing nucleoside triphosphate hydrolases"/>
    <property type="match status" value="2"/>
</dbReference>
<comment type="caution">
    <text evidence="2">The sequence shown here is derived from an EMBL/GenBank/DDBJ whole genome shotgun (WGS) entry which is preliminary data.</text>
</comment>